<keyword evidence="2 3" id="KW-0663">Pyridoxal phosphate</keyword>
<proteinExistence type="inferred from homology"/>
<dbReference type="InterPro" id="IPR015424">
    <property type="entry name" value="PyrdxlP-dep_Trfase"/>
</dbReference>
<dbReference type="AlphaFoldDB" id="A0A1I1JSR5"/>
<dbReference type="GO" id="GO:0000271">
    <property type="term" value="P:polysaccharide biosynthetic process"/>
    <property type="evidence" value="ECO:0007669"/>
    <property type="project" value="TreeGrafter"/>
</dbReference>
<dbReference type="EMBL" id="FOLE01000006">
    <property type="protein sequence ID" value="SFC51614.1"/>
    <property type="molecule type" value="Genomic_DNA"/>
</dbReference>
<dbReference type="InterPro" id="IPR015421">
    <property type="entry name" value="PyrdxlP-dep_Trfase_major"/>
</dbReference>
<dbReference type="Gene3D" id="3.40.640.10">
    <property type="entry name" value="Type I PLP-dependent aspartate aminotransferase-like (Major domain)"/>
    <property type="match status" value="1"/>
</dbReference>
<dbReference type="Pfam" id="PF01041">
    <property type="entry name" value="DegT_DnrJ_EryC1"/>
    <property type="match status" value="1"/>
</dbReference>
<dbReference type="Proteomes" id="UP000199514">
    <property type="component" value="Unassembled WGS sequence"/>
</dbReference>
<dbReference type="GO" id="GO:0008483">
    <property type="term" value="F:transaminase activity"/>
    <property type="evidence" value="ECO:0007669"/>
    <property type="project" value="TreeGrafter"/>
</dbReference>
<dbReference type="PANTHER" id="PTHR30244">
    <property type="entry name" value="TRANSAMINASE"/>
    <property type="match status" value="1"/>
</dbReference>
<evidence type="ECO:0000256" key="2">
    <source>
        <dbReference type="PIRSR" id="PIRSR000390-2"/>
    </source>
</evidence>
<dbReference type="InterPro" id="IPR000653">
    <property type="entry name" value="DegT/StrS_aminotransferase"/>
</dbReference>
<dbReference type="PIRSF" id="PIRSF000390">
    <property type="entry name" value="PLP_StrS"/>
    <property type="match status" value="1"/>
</dbReference>
<protein>
    <submittedName>
        <fullName evidence="4">dTDP-4-amino-4,6-dideoxygalactose transaminase</fullName>
    </submittedName>
</protein>
<feature type="modified residue" description="N6-(pyridoxal phosphate)lysine" evidence="2">
    <location>
        <position position="187"/>
    </location>
</feature>
<dbReference type="CDD" id="cd00616">
    <property type="entry name" value="AHBA_syn"/>
    <property type="match status" value="1"/>
</dbReference>
<dbReference type="GO" id="GO:0030170">
    <property type="term" value="F:pyridoxal phosphate binding"/>
    <property type="evidence" value="ECO:0007669"/>
    <property type="project" value="TreeGrafter"/>
</dbReference>
<dbReference type="Gene3D" id="3.90.1150.10">
    <property type="entry name" value="Aspartate Aminotransferase, domain 1"/>
    <property type="match status" value="1"/>
</dbReference>
<evidence type="ECO:0000313" key="5">
    <source>
        <dbReference type="Proteomes" id="UP000199514"/>
    </source>
</evidence>
<gene>
    <name evidence="4" type="ORF">SAMN05421780_10688</name>
</gene>
<dbReference type="SUPFAM" id="SSF53383">
    <property type="entry name" value="PLP-dependent transferases"/>
    <property type="match status" value="1"/>
</dbReference>
<dbReference type="PANTHER" id="PTHR30244:SF42">
    <property type="entry name" value="UDP-2-ACETAMIDO-2-DEOXY-3-OXO-D-GLUCURONATE AMINOTRANSFERASE"/>
    <property type="match status" value="1"/>
</dbReference>
<sequence length="372" mass="40737">MVDLQAQYQQIKSEIDTAIAEVLESAAFIGGAQVKQFAQELAAYLGIKHVIPCANGTDALQIVLMAYNFPKGSEIIVPSFNYVAAVEVIALMGLVPVFVEVEPNYFCLDTAQIEALITPKTVAILPVHLFGQGADLEQVMQIASRHQLVVIEDTAQSIGAKFTFSDGTAQPLGGIGHVGTTSFFPSKNLGCMGDGGAIFTNDDALATQMQMIANHGQKQKYTYQIVGINSRLDTIQAAILRVKLKYLTAYTAARQKAADFYDEHLSNVPNVQIPARRTGSTHVFHQYTLLLENKTVRDRVKATLAEVGVPSMSYYPSPLHLQQAYSYLGYEKGSLPLSESFCERVLALPMHTELTEEQQAYIVEQLKLALKS</sequence>
<evidence type="ECO:0000256" key="1">
    <source>
        <dbReference type="PIRSR" id="PIRSR000390-1"/>
    </source>
</evidence>
<evidence type="ECO:0000313" key="4">
    <source>
        <dbReference type="EMBL" id="SFC51614.1"/>
    </source>
</evidence>
<organism evidence="4 5">
    <name type="scientific">Flexibacter flexilis DSM 6793</name>
    <dbReference type="NCBI Taxonomy" id="927664"/>
    <lineage>
        <taxon>Bacteria</taxon>
        <taxon>Pseudomonadati</taxon>
        <taxon>Bacteroidota</taxon>
        <taxon>Cytophagia</taxon>
        <taxon>Cytophagales</taxon>
        <taxon>Flexibacteraceae</taxon>
        <taxon>Flexibacter</taxon>
    </lineage>
</organism>
<accession>A0A1I1JSR5</accession>
<feature type="active site" description="Proton acceptor" evidence="1">
    <location>
        <position position="187"/>
    </location>
</feature>
<evidence type="ECO:0000256" key="3">
    <source>
        <dbReference type="RuleBase" id="RU004508"/>
    </source>
</evidence>
<dbReference type="STRING" id="927664.SAMN05421780_10688"/>
<dbReference type="InterPro" id="IPR015422">
    <property type="entry name" value="PyrdxlP-dep_Trfase_small"/>
</dbReference>
<reference evidence="4 5" key="1">
    <citation type="submission" date="2016-10" db="EMBL/GenBank/DDBJ databases">
        <authorList>
            <person name="de Groot N.N."/>
        </authorList>
    </citation>
    <scope>NUCLEOTIDE SEQUENCE [LARGE SCALE GENOMIC DNA]</scope>
    <source>
        <strain evidence="4 5">DSM 6793</strain>
    </source>
</reference>
<comment type="similarity">
    <text evidence="3">Belongs to the DegT/DnrJ/EryC1 family.</text>
</comment>
<keyword evidence="5" id="KW-1185">Reference proteome</keyword>
<name>A0A1I1JSR5_9BACT</name>